<evidence type="ECO:0000256" key="2">
    <source>
        <dbReference type="SAM" id="Phobius"/>
    </source>
</evidence>
<feature type="transmembrane region" description="Helical" evidence="2">
    <location>
        <begin position="66"/>
        <end position="90"/>
    </location>
</feature>
<dbReference type="InterPro" id="IPR013099">
    <property type="entry name" value="K_chnl_dom"/>
</dbReference>
<dbReference type="PANTHER" id="PTHR43833:SF9">
    <property type="entry name" value="POTASSIUM CHANNEL PROTEIN YUGO-RELATED"/>
    <property type="match status" value="1"/>
</dbReference>
<protein>
    <submittedName>
        <fullName evidence="5">Trk system potassium uptake protein TrkA/voltage-gated potassium channel</fullName>
    </submittedName>
</protein>
<evidence type="ECO:0000259" key="3">
    <source>
        <dbReference type="PROSITE" id="PS51201"/>
    </source>
</evidence>
<sequence>MTKFLSSPLRNLAAGVVFMLVVSACATVAYMENGWRFGDALYMVVLTVYTVGFDEVRPINTPELRAVTIALIVTGCTGMIFLTGALIQLITASQLQQLFGFRRMQKEIDRLTDHVIICGYGRIGQMLARELQAGKCDFVVVERGDGRMNAARELGFLSVQGDATDEDVLQLAGIARARALATVLPDDAANVFITLSARSLNRELTIIARGEAASTEGKLIQAGADRVVLPTRIGAERMAELLLFQDVAKVLSGIKAGDLDRLGRDLRRLGLEIEVVAAATGSKSVGATIGELETAAAGAFLVVALERQNGEVLLQPAADIAIQAGDGVAIVGRPGRAKIVESVFARPAAN</sequence>
<keyword evidence="5" id="KW-0407">Ion channel</keyword>
<organism evidence="5 6">
    <name type="scientific">Methylovirgula ligni</name>
    <dbReference type="NCBI Taxonomy" id="569860"/>
    <lineage>
        <taxon>Bacteria</taxon>
        <taxon>Pseudomonadati</taxon>
        <taxon>Pseudomonadota</taxon>
        <taxon>Alphaproteobacteria</taxon>
        <taxon>Hyphomicrobiales</taxon>
        <taxon>Beijerinckiaceae</taxon>
        <taxon>Methylovirgula</taxon>
    </lineage>
</organism>
<dbReference type="PANTHER" id="PTHR43833">
    <property type="entry name" value="POTASSIUM CHANNEL PROTEIN 2-RELATED-RELATED"/>
    <property type="match status" value="1"/>
</dbReference>
<reference evidence="5 6" key="1">
    <citation type="submission" date="2018-08" db="EMBL/GenBank/DDBJ databases">
        <title>Genomic Encyclopedia of Type Strains, Phase IV (KMG-IV): sequencing the most valuable type-strain genomes for metagenomic binning, comparative biology and taxonomic classification.</title>
        <authorList>
            <person name="Goeker M."/>
        </authorList>
    </citation>
    <scope>NUCLEOTIDE SEQUENCE [LARGE SCALE GENOMIC DNA]</scope>
    <source>
        <strain evidence="5 6">BW863</strain>
    </source>
</reference>
<dbReference type="InterPro" id="IPR003148">
    <property type="entry name" value="RCK_N"/>
</dbReference>
<dbReference type="GO" id="GO:0008324">
    <property type="term" value="F:monoatomic cation transmembrane transporter activity"/>
    <property type="evidence" value="ECO:0007669"/>
    <property type="project" value="InterPro"/>
</dbReference>
<dbReference type="OrthoDB" id="9781411at2"/>
<dbReference type="InterPro" id="IPR006037">
    <property type="entry name" value="RCK_C"/>
</dbReference>
<dbReference type="PROSITE" id="PS51201">
    <property type="entry name" value="RCK_N"/>
    <property type="match status" value="1"/>
</dbReference>
<accession>A0A3D9YZE8</accession>
<keyword evidence="6" id="KW-1185">Reference proteome</keyword>
<name>A0A3D9YZE8_9HYPH</name>
<evidence type="ECO:0000256" key="1">
    <source>
        <dbReference type="ARBA" id="ARBA00004651"/>
    </source>
</evidence>
<dbReference type="InterPro" id="IPR036291">
    <property type="entry name" value="NAD(P)-bd_dom_sf"/>
</dbReference>
<dbReference type="Pfam" id="PF07885">
    <property type="entry name" value="Ion_trans_2"/>
    <property type="match status" value="1"/>
</dbReference>
<dbReference type="SUPFAM" id="SSF81324">
    <property type="entry name" value="Voltage-gated potassium channels"/>
    <property type="match status" value="1"/>
</dbReference>
<gene>
    <name evidence="5" type="ORF">DES32_1784</name>
</gene>
<proteinExistence type="predicted"/>
<comment type="subcellular location">
    <subcellularLocation>
        <location evidence="1">Cell membrane</location>
        <topology evidence="1">Multi-pass membrane protein</topology>
    </subcellularLocation>
</comment>
<comment type="caution">
    <text evidence="5">The sequence shown here is derived from an EMBL/GenBank/DDBJ whole genome shotgun (WGS) entry which is preliminary data.</text>
</comment>
<keyword evidence="2" id="KW-1133">Transmembrane helix</keyword>
<dbReference type="Gene3D" id="3.30.70.1450">
    <property type="entry name" value="Regulator of K+ conductance, C-terminal domain"/>
    <property type="match status" value="1"/>
</dbReference>
<dbReference type="Pfam" id="PF02254">
    <property type="entry name" value="TrkA_N"/>
    <property type="match status" value="1"/>
</dbReference>
<dbReference type="InterPro" id="IPR036721">
    <property type="entry name" value="RCK_C_sf"/>
</dbReference>
<feature type="transmembrane region" description="Helical" evidence="2">
    <location>
        <begin position="12"/>
        <end position="31"/>
    </location>
</feature>
<dbReference type="GO" id="GO:0005886">
    <property type="term" value="C:plasma membrane"/>
    <property type="evidence" value="ECO:0007669"/>
    <property type="project" value="UniProtKB-SubCell"/>
</dbReference>
<evidence type="ECO:0000313" key="5">
    <source>
        <dbReference type="EMBL" id="REF88143.1"/>
    </source>
</evidence>
<dbReference type="Proteomes" id="UP000256900">
    <property type="component" value="Unassembled WGS sequence"/>
</dbReference>
<dbReference type="PROSITE" id="PS51202">
    <property type="entry name" value="RCK_C"/>
    <property type="match status" value="1"/>
</dbReference>
<dbReference type="GO" id="GO:0006813">
    <property type="term" value="P:potassium ion transport"/>
    <property type="evidence" value="ECO:0007669"/>
    <property type="project" value="InterPro"/>
</dbReference>
<keyword evidence="2" id="KW-0812">Transmembrane</keyword>
<dbReference type="PROSITE" id="PS51257">
    <property type="entry name" value="PROKAR_LIPOPROTEIN"/>
    <property type="match status" value="1"/>
</dbReference>
<evidence type="ECO:0000313" key="6">
    <source>
        <dbReference type="Proteomes" id="UP000256900"/>
    </source>
</evidence>
<keyword evidence="2" id="KW-0472">Membrane</keyword>
<dbReference type="InterPro" id="IPR050721">
    <property type="entry name" value="Trk_Ktr_HKT_K-transport"/>
</dbReference>
<evidence type="ECO:0000259" key="4">
    <source>
        <dbReference type="PROSITE" id="PS51202"/>
    </source>
</evidence>
<dbReference type="EMBL" id="QUMO01000002">
    <property type="protein sequence ID" value="REF88143.1"/>
    <property type="molecule type" value="Genomic_DNA"/>
</dbReference>
<dbReference type="Gene3D" id="3.40.50.720">
    <property type="entry name" value="NAD(P)-binding Rossmann-like Domain"/>
    <property type="match status" value="1"/>
</dbReference>
<feature type="transmembrane region" description="Helical" evidence="2">
    <location>
        <begin position="37"/>
        <end position="54"/>
    </location>
</feature>
<dbReference type="SUPFAM" id="SSF116726">
    <property type="entry name" value="TrkA C-terminal domain-like"/>
    <property type="match status" value="1"/>
</dbReference>
<dbReference type="AlphaFoldDB" id="A0A3D9YZE8"/>
<feature type="domain" description="RCK C-terminal" evidence="4">
    <location>
        <begin position="261"/>
        <end position="346"/>
    </location>
</feature>
<dbReference type="SUPFAM" id="SSF51735">
    <property type="entry name" value="NAD(P)-binding Rossmann-fold domains"/>
    <property type="match status" value="1"/>
</dbReference>
<keyword evidence="5" id="KW-0813">Transport</keyword>
<keyword evidence="5" id="KW-0406">Ion transport</keyword>
<feature type="domain" description="RCK N-terminal" evidence="3">
    <location>
        <begin position="112"/>
        <end position="229"/>
    </location>
</feature>
<dbReference type="Gene3D" id="1.10.287.70">
    <property type="match status" value="1"/>
</dbReference>